<feature type="transmembrane region" description="Helical" evidence="8">
    <location>
        <begin position="180"/>
        <end position="206"/>
    </location>
</feature>
<sequence>MSKCELSTKTIPATFAWSLIIVCTGLYFAFVCRYMTELYSYAFPIVQGVITIFMMLNLCLSTFMDPGIFPRAPDDEAKDDDFRSPLYKNIEIRGVPTRMKWCTTCQFYRPPRSSHCSSCDNCIDTFDHHCPWLNNCIGRRNYRYFLTFLLTLCLHIVTILAQCVFYIIQHEEDLLHPGPIIVIVISVIIVLVLFPVFGLTGFHIFLVSKGATTNEQVTGKFKGGPNPFTRGCIKNCCYVFYGPRWPKLVGYTPKTRTIKVDATKVTYIAAETDVNIRGGVSSNGIRTVGKNHYESHNALDSDDFMDKGSQSVDCEPSPLAVRKRGGSYTNLFDSVGNQQPHPSSGAAVAASTNSSSVTAPVPSQNSYAAQSRNTYDPPTRKVMLANVQNGGSLGRYKAPIVKEEEDTKFHSLSSVNSPGIKRSSSSSGAGIQSPSTERTLPSRTYSLKPSTRSNSPRSAASPPSHPGDRSNGRPPLSPHSPLPVRTGMKDQSSSSAPSASLVKDRARNFYPSRSRENLNKYKEQMKLGDRTGSSDYLSSSLNKPGGSRENLTTSDDKSSSQYNSSLDRAKGNEISLRQSPQTNPVGQYNSSLDRAKGNEISLRQSPQTNPVGQYNSSLERAKGNEVSVRPSPQTNPVGQYNSSLERAKGNEISVRPSPQTNPVGQYSSSLERAKGNEVSVRPSPQTNPVGQYSSSLDRAKGNEVSVRPSPQNNSLGRDRSKDYTSRSVPNESQPGDAHEIRYKNKEHCHREGSFPRCDSRDTYQSSSLRRSSEAQSKERTTPREVGHYPRAGDRSKSFDYDPPREKLDAKVWEQGVGRNHTLPRKLPEAYQKGYGNNINVYTDSGSQMNHVAQAAPNYHQFNNTSKGGVTILGRLDEVQTASPSNSHRINTFNSANTHQMMHPSSNILIQKRSPSPSPSITSPSFTSQPSPLSRKQLPDTVSNMRVLPVSDITEIREKRIGERLWRQNQIPHKEITKGAYDAYEASV</sequence>
<evidence type="ECO:0000256" key="4">
    <source>
        <dbReference type="ARBA" id="ARBA00023136"/>
    </source>
</evidence>
<feature type="transmembrane region" description="Helical" evidence="8">
    <location>
        <begin position="144"/>
        <end position="168"/>
    </location>
</feature>
<gene>
    <name evidence="10" type="ORF">CUNI_LOCUS18731</name>
</gene>
<dbReference type="Pfam" id="PF01529">
    <property type="entry name" value="DHHC"/>
    <property type="match status" value="1"/>
</dbReference>
<protein>
    <recommendedName>
        <fullName evidence="9">Palmitoyltransferase DHHC domain-containing protein</fullName>
    </recommendedName>
</protein>
<comment type="caution">
    <text evidence="10">The sequence shown here is derived from an EMBL/GenBank/DDBJ whole genome shotgun (WGS) entry which is preliminary data.</text>
</comment>
<comment type="subcellular location">
    <subcellularLocation>
        <location evidence="1">Membrane</location>
        <topology evidence="1">Multi-pass membrane protein</topology>
    </subcellularLocation>
</comment>
<evidence type="ECO:0000256" key="5">
    <source>
        <dbReference type="ARBA" id="ARBA00023463"/>
    </source>
</evidence>
<accession>A0A8S3ZUT1</accession>
<feature type="domain" description="Palmitoyltransferase DHHC" evidence="9">
    <location>
        <begin position="98"/>
        <end position="218"/>
    </location>
</feature>
<organism evidence="10 11">
    <name type="scientific">Candidula unifasciata</name>
    <dbReference type="NCBI Taxonomy" id="100452"/>
    <lineage>
        <taxon>Eukaryota</taxon>
        <taxon>Metazoa</taxon>
        <taxon>Spiralia</taxon>
        <taxon>Lophotrochozoa</taxon>
        <taxon>Mollusca</taxon>
        <taxon>Gastropoda</taxon>
        <taxon>Heterobranchia</taxon>
        <taxon>Euthyneura</taxon>
        <taxon>Panpulmonata</taxon>
        <taxon>Eupulmonata</taxon>
        <taxon>Stylommatophora</taxon>
        <taxon>Helicina</taxon>
        <taxon>Helicoidea</taxon>
        <taxon>Geomitridae</taxon>
        <taxon>Candidula</taxon>
    </lineage>
</organism>
<feature type="compositionally biased region" description="Polar residues" evidence="7">
    <location>
        <begin position="682"/>
        <end position="696"/>
    </location>
</feature>
<feature type="compositionally biased region" description="Polar residues" evidence="7">
    <location>
        <begin position="601"/>
        <end position="618"/>
    </location>
</feature>
<feature type="transmembrane region" description="Helical" evidence="8">
    <location>
        <begin position="12"/>
        <end position="30"/>
    </location>
</feature>
<evidence type="ECO:0000256" key="7">
    <source>
        <dbReference type="SAM" id="MobiDB-lite"/>
    </source>
</evidence>
<evidence type="ECO:0000256" key="2">
    <source>
        <dbReference type="ARBA" id="ARBA00022692"/>
    </source>
</evidence>
<feature type="compositionally biased region" description="Basic and acidic residues" evidence="7">
    <location>
        <begin position="770"/>
        <end position="803"/>
    </location>
</feature>
<proteinExistence type="inferred from homology"/>
<feature type="compositionally biased region" description="Polar residues" evidence="7">
    <location>
        <begin position="436"/>
        <end position="448"/>
    </location>
</feature>
<feature type="compositionally biased region" description="Low complexity" evidence="7">
    <location>
        <begin position="417"/>
        <end position="435"/>
    </location>
</feature>
<dbReference type="Proteomes" id="UP000678393">
    <property type="component" value="Unassembled WGS sequence"/>
</dbReference>
<feature type="compositionally biased region" description="Polar residues" evidence="7">
    <location>
        <begin position="575"/>
        <end position="592"/>
    </location>
</feature>
<dbReference type="OrthoDB" id="4096362at2759"/>
<feature type="region of interest" description="Disordered" evidence="7">
    <location>
        <begin position="908"/>
        <end position="936"/>
    </location>
</feature>
<comment type="similarity">
    <text evidence="5">Belongs to the DHHC palmitoyltransferase family. ERF2/ZDHHC9 subfamily.</text>
</comment>
<feature type="compositionally biased region" description="Polar residues" evidence="7">
    <location>
        <begin position="364"/>
        <end position="376"/>
    </location>
</feature>
<keyword evidence="4 8" id="KW-0472">Membrane</keyword>
<dbReference type="PROSITE" id="PS50216">
    <property type="entry name" value="DHHC"/>
    <property type="match status" value="1"/>
</dbReference>
<feature type="transmembrane region" description="Helical" evidence="8">
    <location>
        <begin position="42"/>
        <end position="63"/>
    </location>
</feature>
<feature type="compositionally biased region" description="Polar residues" evidence="7">
    <location>
        <begin position="531"/>
        <end position="542"/>
    </location>
</feature>
<evidence type="ECO:0000256" key="6">
    <source>
        <dbReference type="ARBA" id="ARBA00047790"/>
    </source>
</evidence>
<keyword evidence="3 8" id="KW-1133">Transmembrane helix</keyword>
<comment type="catalytic activity">
    <reaction evidence="6">
        <text>L-cysteinyl-[protein] + hexadecanoyl-CoA = S-hexadecanoyl-L-cysteinyl-[protein] + CoA</text>
        <dbReference type="Rhea" id="RHEA:36683"/>
        <dbReference type="Rhea" id="RHEA-COMP:10131"/>
        <dbReference type="Rhea" id="RHEA-COMP:11032"/>
        <dbReference type="ChEBI" id="CHEBI:29950"/>
        <dbReference type="ChEBI" id="CHEBI:57287"/>
        <dbReference type="ChEBI" id="CHEBI:57379"/>
        <dbReference type="ChEBI" id="CHEBI:74151"/>
        <dbReference type="EC" id="2.3.1.225"/>
    </reaction>
    <physiologicalReaction direction="left-to-right" evidence="6">
        <dbReference type="Rhea" id="RHEA:36684"/>
    </physiologicalReaction>
</comment>
<dbReference type="PANTHER" id="PTHR12349">
    <property type="entry name" value="ANKYRIN REPEAT AND LEM DOMAIN-CONTAINING PROTEIN 2"/>
    <property type="match status" value="1"/>
</dbReference>
<name>A0A8S3ZUT1_9EUPU</name>
<dbReference type="EMBL" id="CAJHNH020005990">
    <property type="protein sequence ID" value="CAG5133173.1"/>
    <property type="molecule type" value="Genomic_DNA"/>
</dbReference>
<dbReference type="GO" id="GO:0019706">
    <property type="term" value="F:protein-cysteine S-palmitoyltransferase activity"/>
    <property type="evidence" value="ECO:0007669"/>
    <property type="project" value="UniProtKB-EC"/>
</dbReference>
<dbReference type="AlphaFoldDB" id="A0A8S3ZUT1"/>
<keyword evidence="11" id="KW-1185">Reference proteome</keyword>
<feature type="region of interest" description="Disordered" evidence="7">
    <location>
        <begin position="407"/>
        <end position="803"/>
    </location>
</feature>
<dbReference type="GO" id="GO:0016020">
    <property type="term" value="C:membrane"/>
    <property type="evidence" value="ECO:0007669"/>
    <property type="project" value="UniProtKB-SubCell"/>
</dbReference>
<reference evidence="10" key="1">
    <citation type="submission" date="2021-04" db="EMBL/GenBank/DDBJ databases">
        <authorList>
            <consortium name="Molecular Ecology Group"/>
        </authorList>
    </citation>
    <scope>NUCLEOTIDE SEQUENCE</scope>
</reference>
<feature type="compositionally biased region" description="Polar residues" evidence="7">
    <location>
        <begin position="330"/>
        <end position="342"/>
    </location>
</feature>
<feature type="compositionally biased region" description="Polar residues" evidence="7">
    <location>
        <begin position="630"/>
        <end position="644"/>
    </location>
</feature>
<feature type="compositionally biased region" description="Low complexity" evidence="7">
    <location>
        <begin position="449"/>
        <end position="462"/>
    </location>
</feature>
<feature type="compositionally biased region" description="Basic and acidic residues" evidence="7">
    <location>
        <begin position="736"/>
        <end position="761"/>
    </location>
</feature>
<dbReference type="InterPro" id="IPR001594">
    <property type="entry name" value="Palmitoyltrfase_DHHC"/>
</dbReference>
<feature type="compositionally biased region" description="Low complexity" evidence="7">
    <location>
        <begin position="918"/>
        <end position="933"/>
    </location>
</feature>
<feature type="compositionally biased region" description="Polar residues" evidence="7">
    <location>
        <begin position="656"/>
        <end position="670"/>
    </location>
</feature>
<feature type="region of interest" description="Disordered" evidence="7">
    <location>
        <begin position="330"/>
        <end position="378"/>
    </location>
</feature>
<evidence type="ECO:0000313" key="10">
    <source>
        <dbReference type="EMBL" id="CAG5133173.1"/>
    </source>
</evidence>
<evidence type="ECO:0000256" key="1">
    <source>
        <dbReference type="ARBA" id="ARBA00004141"/>
    </source>
</evidence>
<dbReference type="PANTHER" id="PTHR12349:SF2">
    <property type="entry name" value="PALMITOYLTRANSFERASE ZDHHC8"/>
    <property type="match status" value="1"/>
</dbReference>
<keyword evidence="2 8" id="KW-0812">Transmembrane</keyword>
<evidence type="ECO:0000256" key="8">
    <source>
        <dbReference type="SAM" id="Phobius"/>
    </source>
</evidence>
<feature type="compositionally biased region" description="Low complexity" evidence="7">
    <location>
        <begin position="343"/>
        <end position="363"/>
    </location>
</feature>
<evidence type="ECO:0000256" key="3">
    <source>
        <dbReference type="ARBA" id="ARBA00022989"/>
    </source>
</evidence>
<evidence type="ECO:0000313" key="11">
    <source>
        <dbReference type="Proteomes" id="UP000678393"/>
    </source>
</evidence>
<evidence type="ECO:0000259" key="9">
    <source>
        <dbReference type="Pfam" id="PF01529"/>
    </source>
</evidence>
<feature type="compositionally biased region" description="Basic and acidic residues" evidence="7">
    <location>
        <begin position="502"/>
        <end position="529"/>
    </location>
</feature>